<gene>
    <name evidence="1" type="ORF">E4099_04155</name>
</gene>
<dbReference type="InterPro" id="IPR018727">
    <property type="entry name" value="DUF2267"/>
</dbReference>
<dbReference type="Proteomes" id="UP000297948">
    <property type="component" value="Unassembled WGS sequence"/>
</dbReference>
<protein>
    <submittedName>
        <fullName evidence="1">DUF2267 domain-containing protein</fullName>
    </submittedName>
</protein>
<keyword evidence="2" id="KW-1185">Reference proteome</keyword>
<organism evidence="1 2">
    <name type="scientific">Streptomyces palmae</name>
    <dbReference type="NCBI Taxonomy" id="1701085"/>
    <lineage>
        <taxon>Bacteria</taxon>
        <taxon>Bacillati</taxon>
        <taxon>Actinomycetota</taxon>
        <taxon>Actinomycetes</taxon>
        <taxon>Kitasatosporales</taxon>
        <taxon>Streptomycetaceae</taxon>
        <taxon>Streptomyces</taxon>
    </lineage>
</organism>
<proteinExistence type="predicted"/>
<dbReference type="InterPro" id="IPR038282">
    <property type="entry name" value="DUF2267_sf"/>
</dbReference>
<sequence>MRYEELTGRIQARAQLSDRQSAERVTRATLETLAERVPDGLAGHLADQLPIEAAEPMRRVAASHEGSPEERAYRRAHGERFDLTGFAGRVAWRAGTTEDIALRDAAALFEVLDSAVSPELMERLYVALPRDIRQLLPEARAVLDQSGAAESAGVGGAGGAGRTG</sequence>
<name>A0A4Z0HFD9_9ACTN</name>
<dbReference type="Gene3D" id="1.10.490.110">
    <property type="entry name" value="Uncharacterized conserved protein DUF2267"/>
    <property type="match status" value="1"/>
</dbReference>
<dbReference type="AlphaFoldDB" id="A0A4Z0HFD9"/>
<dbReference type="Pfam" id="PF10025">
    <property type="entry name" value="DUF2267"/>
    <property type="match status" value="1"/>
</dbReference>
<comment type="caution">
    <text evidence="1">The sequence shown here is derived from an EMBL/GenBank/DDBJ whole genome shotgun (WGS) entry which is preliminary data.</text>
</comment>
<dbReference type="EMBL" id="SRID01000020">
    <property type="protein sequence ID" value="TGB17097.1"/>
    <property type="molecule type" value="Genomic_DNA"/>
</dbReference>
<evidence type="ECO:0000313" key="1">
    <source>
        <dbReference type="EMBL" id="TGB17097.1"/>
    </source>
</evidence>
<dbReference type="OrthoDB" id="952780at2"/>
<reference evidence="1 2" key="1">
    <citation type="submission" date="2019-03" db="EMBL/GenBank/DDBJ databases">
        <authorList>
            <person name="Gonzalez-Pimentel J.L."/>
        </authorList>
    </citation>
    <scope>NUCLEOTIDE SEQUENCE [LARGE SCALE GENOMIC DNA]</scope>
    <source>
        <strain evidence="1 2">JCM 31289</strain>
    </source>
</reference>
<dbReference type="RefSeq" id="WP_135337540.1">
    <property type="nucleotide sequence ID" value="NZ_JBHLTX010000051.1"/>
</dbReference>
<evidence type="ECO:0000313" key="2">
    <source>
        <dbReference type="Proteomes" id="UP000297948"/>
    </source>
</evidence>
<accession>A0A4Z0HFD9</accession>